<feature type="transmembrane region" description="Helical" evidence="2">
    <location>
        <begin position="221"/>
        <end position="237"/>
    </location>
</feature>
<accession>A0A956NKW2</accession>
<evidence type="ECO:0000313" key="3">
    <source>
        <dbReference type="EMBL" id="MCA9759030.1"/>
    </source>
</evidence>
<evidence type="ECO:0000313" key="4">
    <source>
        <dbReference type="Proteomes" id="UP000739538"/>
    </source>
</evidence>
<name>A0A956NKW2_UNCEI</name>
<dbReference type="AlphaFoldDB" id="A0A956NKW2"/>
<feature type="transmembrane region" description="Helical" evidence="2">
    <location>
        <begin position="537"/>
        <end position="558"/>
    </location>
</feature>
<feature type="transmembrane region" description="Helical" evidence="2">
    <location>
        <begin position="142"/>
        <end position="160"/>
    </location>
</feature>
<feature type="transmembrane region" description="Helical" evidence="2">
    <location>
        <begin position="322"/>
        <end position="344"/>
    </location>
</feature>
<proteinExistence type="predicted"/>
<organism evidence="3 4">
    <name type="scientific">Eiseniibacteriota bacterium</name>
    <dbReference type="NCBI Taxonomy" id="2212470"/>
    <lineage>
        <taxon>Bacteria</taxon>
        <taxon>Candidatus Eiseniibacteriota</taxon>
    </lineage>
</organism>
<feature type="transmembrane region" description="Helical" evidence="2">
    <location>
        <begin position="508"/>
        <end position="525"/>
    </location>
</feature>
<dbReference type="EMBL" id="JAGQHS010000250">
    <property type="protein sequence ID" value="MCA9759030.1"/>
    <property type="molecule type" value="Genomic_DNA"/>
</dbReference>
<dbReference type="PANTHER" id="PTHR38434">
    <property type="entry name" value="BLL2549 PROTEIN"/>
    <property type="match status" value="1"/>
</dbReference>
<feature type="transmembrane region" description="Helical" evidence="2">
    <location>
        <begin position="172"/>
        <end position="193"/>
    </location>
</feature>
<dbReference type="Proteomes" id="UP000739538">
    <property type="component" value="Unassembled WGS sequence"/>
</dbReference>
<dbReference type="InterPro" id="IPR019286">
    <property type="entry name" value="DUF2339_TM"/>
</dbReference>
<feature type="transmembrane region" description="Helical" evidence="2">
    <location>
        <begin position="434"/>
        <end position="450"/>
    </location>
</feature>
<dbReference type="PANTHER" id="PTHR38434:SF1">
    <property type="entry name" value="BLL2549 PROTEIN"/>
    <property type="match status" value="1"/>
</dbReference>
<evidence type="ECO:0000256" key="2">
    <source>
        <dbReference type="SAM" id="Phobius"/>
    </source>
</evidence>
<comment type="caution">
    <text evidence="3">The sequence shown here is derived from an EMBL/GenBank/DDBJ whole genome shotgun (WGS) entry which is preliminary data.</text>
</comment>
<reference evidence="3" key="2">
    <citation type="journal article" date="2021" name="Microbiome">
        <title>Successional dynamics and alternative stable states in a saline activated sludge microbial community over 9 years.</title>
        <authorList>
            <person name="Wang Y."/>
            <person name="Ye J."/>
            <person name="Ju F."/>
            <person name="Liu L."/>
            <person name="Boyd J.A."/>
            <person name="Deng Y."/>
            <person name="Parks D.H."/>
            <person name="Jiang X."/>
            <person name="Yin X."/>
            <person name="Woodcroft B.J."/>
            <person name="Tyson G.W."/>
            <person name="Hugenholtz P."/>
            <person name="Polz M.F."/>
            <person name="Zhang T."/>
        </authorList>
    </citation>
    <scope>NUCLEOTIDE SEQUENCE</scope>
    <source>
        <strain evidence="3">HKST-UBA02</strain>
    </source>
</reference>
<keyword evidence="2" id="KW-1133">Transmembrane helix</keyword>
<feature type="region of interest" description="Disordered" evidence="1">
    <location>
        <begin position="40"/>
        <end position="83"/>
    </location>
</feature>
<gene>
    <name evidence="3" type="ORF">KDA27_24775</name>
</gene>
<feature type="transmembrane region" description="Helical" evidence="2">
    <location>
        <begin position="6"/>
        <end position="28"/>
    </location>
</feature>
<feature type="transmembrane region" description="Helical" evidence="2">
    <location>
        <begin position="410"/>
        <end position="427"/>
    </location>
</feature>
<feature type="transmembrane region" description="Helical" evidence="2">
    <location>
        <begin position="199"/>
        <end position="216"/>
    </location>
</feature>
<feature type="transmembrane region" description="Helical" evidence="2">
    <location>
        <begin position="592"/>
        <end position="609"/>
    </location>
</feature>
<protein>
    <submittedName>
        <fullName evidence="3">DUF2339 domain-containing protein</fullName>
    </submittedName>
</protein>
<dbReference type="Pfam" id="PF10101">
    <property type="entry name" value="DUF2339"/>
    <property type="match status" value="2"/>
</dbReference>
<feature type="transmembrane region" description="Helical" evidence="2">
    <location>
        <begin position="470"/>
        <end position="487"/>
    </location>
</feature>
<keyword evidence="2" id="KW-0472">Membrane</keyword>
<feature type="transmembrane region" description="Helical" evidence="2">
    <location>
        <begin position="243"/>
        <end position="262"/>
    </location>
</feature>
<feature type="transmembrane region" description="Helical" evidence="2">
    <location>
        <begin position="297"/>
        <end position="315"/>
    </location>
</feature>
<feature type="transmembrane region" description="Helical" evidence="2">
    <location>
        <begin position="111"/>
        <end position="130"/>
    </location>
</feature>
<reference evidence="3" key="1">
    <citation type="submission" date="2020-04" db="EMBL/GenBank/DDBJ databases">
        <authorList>
            <person name="Zhang T."/>
        </authorList>
    </citation>
    <scope>NUCLEOTIDE SEQUENCE</scope>
    <source>
        <strain evidence="3">HKST-UBA02</strain>
    </source>
</reference>
<evidence type="ECO:0000256" key="1">
    <source>
        <dbReference type="SAM" id="MobiDB-lite"/>
    </source>
</evidence>
<feature type="transmembrane region" description="Helical" evidence="2">
    <location>
        <begin position="565"/>
        <end position="586"/>
    </location>
</feature>
<feature type="transmembrane region" description="Helical" evidence="2">
    <location>
        <begin position="269"/>
        <end position="285"/>
    </location>
</feature>
<sequence length="624" mass="66781">METILILLAVLVLLTGPVALVLSILSFLRMKRLERHLRSLTRERQGAKPPALATAQPQERQVAPASTMPSTTHPHADRTPPPLVAPARAAAQAARTSAPARDLESRIGGEWLTWIGVLAIFFGTAFFLAVKLGEHPLAGQGQVWVGLGVAVAFLGTGRLVAGRSGLFLGQGLLGGGTALVFLSIFAASAFHHVIGSTTAYALLAGASLLGAVLALAEGSRTVAGLTLTGALVTPLLLEPTSAHPLYFPYIAFVNLGAVLVRIRRNWPGLVLGAFLGTAFLVLFWWDESYGPDTRTQALAGVGVLWLLYVALPFVARSTHPVWRLASSVLVLANGGAGGLFLWAWLGETPYLRGISTALLGLVYVILARLVPKKLDSRTDRADAVHHVYELTGLALGAMALPIHFDLETVTLGWALLAFVLVHLGLVRSSVGHRVLGYLVLAFALLHHGLFDLETSGLFRRSYADDFLVQWLAGLVAVATILGIAWRLQKARKDGVVLLPAEARSGTPLVLLASAFLLYLLSVQVWRGLEGSGERRALLGLSLAWALYGGALIGVGFLRHYRPLRLAGVGLLLALVVKMFTLDISVLDRGERITSFIGVGVLLLVISLLYQRGRRRPSTEQEEGS</sequence>
<feature type="transmembrane region" description="Helical" evidence="2">
    <location>
        <begin position="383"/>
        <end position="404"/>
    </location>
</feature>
<keyword evidence="2" id="KW-0812">Transmembrane</keyword>
<feature type="transmembrane region" description="Helical" evidence="2">
    <location>
        <begin position="350"/>
        <end position="371"/>
    </location>
</feature>